<organism evidence="8 9">
    <name type="scientific">Salisediminibacterium halotolerans</name>
    <dbReference type="NCBI Taxonomy" id="517425"/>
    <lineage>
        <taxon>Bacteria</taxon>
        <taxon>Bacillati</taxon>
        <taxon>Bacillota</taxon>
        <taxon>Bacilli</taxon>
        <taxon>Bacillales</taxon>
        <taxon>Bacillaceae</taxon>
        <taxon>Salisediminibacterium</taxon>
    </lineage>
</organism>
<proteinExistence type="predicted"/>
<evidence type="ECO:0000259" key="7">
    <source>
        <dbReference type="Pfam" id="PF13396"/>
    </source>
</evidence>
<evidence type="ECO:0000256" key="3">
    <source>
        <dbReference type="ARBA" id="ARBA00022692"/>
    </source>
</evidence>
<reference evidence="9" key="1">
    <citation type="submission" date="2016-10" db="EMBL/GenBank/DDBJ databases">
        <authorList>
            <person name="de Groot N.N."/>
        </authorList>
    </citation>
    <scope>NUCLEOTIDE SEQUENCE [LARGE SCALE GENOMIC DNA]</scope>
    <source>
        <strain evidence="9">10nlg</strain>
    </source>
</reference>
<evidence type="ECO:0000313" key="8">
    <source>
        <dbReference type="EMBL" id="SES21984.1"/>
    </source>
</evidence>
<sequence length="71" mass="8198">MNELIESIQDVNWPLIAPLFLLSLILMITAFVDCLKRGQTNGPKVLWILVIVFINFFGPIAYFLFGRRNNE</sequence>
<dbReference type="Proteomes" id="UP000199318">
    <property type="component" value="Unassembled WGS sequence"/>
</dbReference>
<feature type="transmembrane region" description="Helical" evidence="6">
    <location>
        <begin position="12"/>
        <end position="33"/>
    </location>
</feature>
<keyword evidence="5 6" id="KW-0472">Membrane</keyword>
<evidence type="ECO:0000313" key="9">
    <source>
        <dbReference type="Proteomes" id="UP000199318"/>
    </source>
</evidence>
<evidence type="ECO:0000256" key="1">
    <source>
        <dbReference type="ARBA" id="ARBA00004651"/>
    </source>
</evidence>
<keyword evidence="3 6" id="KW-0812">Transmembrane</keyword>
<accession>A0A1H9VK75</accession>
<dbReference type="OrthoDB" id="3243324at2"/>
<feature type="domain" description="Cardiolipin synthase N-terminal" evidence="7">
    <location>
        <begin position="25"/>
        <end position="67"/>
    </location>
</feature>
<dbReference type="InterPro" id="IPR027379">
    <property type="entry name" value="CLS_N"/>
</dbReference>
<evidence type="ECO:0000256" key="6">
    <source>
        <dbReference type="SAM" id="Phobius"/>
    </source>
</evidence>
<gene>
    <name evidence="8" type="ORF">SAMN05444126_12130</name>
</gene>
<keyword evidence="2" id="KW-1003">Cell membrane</keyword>
<dbReference type="STRING" id="1464123.SAMN05444126_12130"/>
<dbReference type="AlphaFoldDB" id="A0A1H9VK75"/>
<dbReference type="RefSeq" id="WP_093073858.1">
    <property type="nucleotide sequence ID" value="NZ_FOGV01000021.1"/>
</dbReference>
<protein>
    <submittedName>
        <fullName evidence="8">Phospholipase_D-nuclease N-terminal</fullName>
    </submittedName>
</protein>
<evidence type="ECO:0000256" key="2">
    <source>
        <dbReference type="ARBA" id="ARBA00022475"/>
    </source>
</evidence>
<dbReference type="EMBL" id="FOGV01000021">
    <property type="protein sequence ID" value="SES21984.1"/>
    <property type="molecule type" value="Genomic_DNA"/>
</dbReference>
<comment type="caution">
    <text evidence="8">The sequence shown here is derived from an EMBL/GenBank/DDBJ whole genome shotgun (WGS) entry which is preliminary data.</text>
</comment>
<feature type="transmembrane region" description="Helical" evidence="6">
    <location>
        <begin position="45"/>
        <end position="65"/>
    </location>
</feature>
<name>A0A1H9VK75_9BACI</name>
<keyword evidence="9" id="KW-1185">Reference proteome</keyword>
<evidence type="ECO:0000256" key="4">
    <source>
        <dbReference type="ARBA" id="ARBA00022989"/>
    </source>
</evidence>
<comment type="subcellular location">
    <subcellularLocation>
        <location evidence="1">Cell membrane</location>
        <topology evidence="1">Multi-pass membrane protein</topology>
    </subcellularLocation>
</comment>
<dbReference type="Pfam" id="PF13396">
    <property type="entry name" value="PLDc_N"/>
    <property type="match status" value="1"/>
</dbReference>
<evidence type="ECO:0000256" key="5">
    <source>
        <dbReference type="ARBA" id="ARBA00023136"/>
    </source>
</evidence>
<dbReference type="GO" id="GO:0005886">
    <property type="term" value="C:plasma membrane"/>
    <property type="evidence" value="ECO:0007669"/>
    <property type="project" value="UniProtKB-SubCell"/>
</dbReference>
<keyword evidence="4 6" id="KW-1133">Transmembrane helix</keyword>